<dbReference type="RefSeq" id="WP_224404241.1">
    <property type="nucleotide sequence ID" value="NZ_BAAAOD010000002.1"/>
</dbReference>
<sequence>MTADTTGELVDRLARVLDPVAFDDRAEPRTLGQLWDQVSRRMTAQEHARRAIAAGWTSTETP</sequence>
<proteinExistence type="predicted"/>
<evidence type="ECO:0000313" key="2">
    <source>
        <dbReference type="Proteomes" id="UP001367513"/>
    </source>
</evidence>
<comment type="caution">
    <text evidence="1">The sequence shown here is derived from an EMBL/GenBank/DDBJ whole genome shotgun (WGS) entry which is preliminary data.</text>
</comment>
<dbReference type="EMBL" id="JBBPIX010000021">
    <property type="protein sequence ID" value="MEK6467122.1"/>
    <property type="molecule type" value="Genomic_DNA"/>
</dbReference>
<name>A0ABU9AKZ0_PSEA5</name>
<protein>
    <submittedName>
        <fullName evidence="1">Uncharacterized protein</fullName>
    </submittedName>
</protein>
<accession>A0ABU9AKZ0</accession>
<organism evidence="1 2">
    <name type="scientific">Pseudonocardia alni subsp. carboxydivorans</name>
    <dbReference type="NCBI Taxonomy" id="415010"/>
    <lineage>
        <taxon>Bacteria</taxon>
        <taxon>Bacillati</taxon>
        <taxon>Actinomycetota</taxon>
        <taxon>Actinomycetes</taxon>
        <taxon>Pseudonocardiales</taxon>
        <taxon>Pseudonocardiaceae</taxon>
        <taxon>Pseudonocardia</taxon>
    </lineage>
</organism>
<evidence type="ECO:0000313" key="1">
    <source>
        <dbReference type="EMBL" id="MEK6467122.1"/>
    </source>
</evidence>
<keyword evidence="2" id="KW-1185">Reference proteome</keyword>
<reference evidence="1 2" key="1">
    <citation type="submission" date="2024-03" db="EMBL/GenBank/DDBJ databases">
        <title>Draft genome sequence of Pseudonocardia carboxydivorans JCM 14827.</title>
        <authorList>
            <person name="Duangmal K."/>
        </authorList>
    </citation>
    <scope>NUCLEOTIDE SEQUENCE [LARGE SCALE GENOMIC DNA]</scope>
    <source>
        <strain evidence="1 2">JCM 14827</strain>
    </source>
</reference>
<dbReference type="Proteomes" id="UP001367513">
    <property type="component" value="Unassembled WGS sequence"/>
</dbReference>
<gene>
    <name evidence="1" type="ORF">WG925_25585</name>
</gene>